<keyword evidence="4" id="KW-0560">Oxidoreductase</keyword>
<evidence type="ECO:0000256" key="3">
    <source>
        <dbReference type="ARBA" id="ARBA00022827"/>
    </source>
</evidence>
<keyword evidence="2" id="KW-0285">Flavoprotein</keyword>
<dbReference type="InterPro" id="IPR002938">
    <property type="entry name" value="FAD-bd"/>
</dbReference>
<comment type="similarity">
    <text evidence="1">Belongs to the paxM FAD-dependent monooxygenase family.</text>
</comment>
<dbReference type="EMBL" id="LFIV01000019">
    <property type="protein sequence ID" value="KZL76011.1"/>
    <property type="molecule type" value="Genomic_DNA"/>
</dbReference>
<protein>
    <submittedName>
        <fullName evidence="7">FAD binding domain-containing protein</fullName>
    </submittedName>
</protein>
<dbReference type="GO" id="GO:0071949">
    <property type="term" value="F:FAD binding"/>
    <property type="evidence" value="ECO:0007669"/>
    <property type="project" value="InterPro"/>
</dbReference>
<dbReference type="STRING" id="708197.A0A166WUX9"/>
<dbReference type="InterPro" id="IPR036188">
    <property type="entry name" value="FAD/NAD-bd_sf"/>
</dbReference>
<sequence>MKIAIVGCGLAGMSTYLALLKFLPGKHEITIYESRTRPPEQNSLSQSLETTEVAAPQGGCIGISANGMRVLYNLDRAVHATIQKRGFAYKTVRLRTSSGVDLSIERRTERDDDVTMIMARQAVWRTLREAIPDDDIVIRKVLSVTKRAHFGNMKPVVSFADGGSVEFDLVVGADGVHSTVRKQIFNNDDIDYSAAFAKRCGIWGFISMSIPKEVSENESVVIILGDRGSMGYSAYRPTNEGSLSWWSMYETEEPPSRKEVPREFVSALLQRTFGHWEEKNIQTILQKASAPFIYPIWTVPDLPTWGDGGVVLIGDAAHAMTPDIGQGTSQAFEDSEAFGMILGHVLRKEGISEGDAIDLAVKGIYECRLPRLSKIKLLNSQAQSKGMKRTLISPYRAKSQCVNIFR</sequence>
<organism evidence="7 8">
    <name type="scientific">Colletotrichum tofieldiae</name>
    <dbReference type="NCBI Taxonomy" id="708197"/>
    <lineage>
        <taxon>Eukaryota</taxon>
        <taxon>Fungi</taxon>
        <taxon>Dikarya</taxon>
        <taxon>Ascomycota</taxon>
        <taxon>Pezizomycotina</taxon>
        <taxon>Sordariomycetes</taxon>
        <taxon>Hypocreomycetidae</taxon>
        <taxon>Glomerellales</taxon>
        <taxon>Glomerellaceae</taxon>
        <taxon>Colletotrichum</taxon>
        <taxon>Colletotrichum spaethianum species complex</taxon>
    </lineage>
</organism>
<evidence type="ECO:0000256" key="5">
    <source>
        <dbReference type="ARBA" id="ARBA00023033"/>
    </source>
</evidence>
<accession>A0A166WUX9</accession>
<gene>
    <name evidence="7" type="ORF">CT0861_10925</name>
</gene>
<dbReference type="InterPro" id="IPR050493">
    <property type="entry name" value="FAD-dep_Monooxygenase_BioMet"/>
</dbReference>
<dbReference type="Gene3D" id="3.50.50.60">
    <property type="entry name" value="FAD/NAD(P)-binding domain"/>
    <property type="match status" value="1"/>
</dbReference>
<dbReference type="PANTHER" id="PTHR13789:SF309">
    <property type="entry name" value="PUTATIVE (AFU_ORTHOLOGUE AFUA_6G14510)-RELATED"/>
    <property type="match status" value="1"/>
</dbReference>
<dbReference type="PANTHER" id="PTHR13789">
    <property type="entry name" value="MONOOXYGENASE"/>
    <property type="match status" value="1"/>
</dbReference>
<dbReference type="Proteomes" id="UP000076552">
    <property type="component" value="Unassembled WGS sequence"/>
</dbReference>
<evidence type="ECO:0000256" key="1">
    <source>
        <dbReference type="ARBA" id="ARBA00007992"/>
    </source>
</evidence>
<evidence type="ECO:0000256" key="2">
    <source>
        <dbReference type="ARBA" id="ARBA00022630"/>
    </source>
</evidence>
<dbReference type="Pfam" id="PF01494">
    <property type="entry name" value="FAD_binding_3"/>
    <property type="match status" value="1"/>
</dbReference>
<dbReference type="SUPFAM" id="SSF51905">
    <property type="entry name" value="FAD/NAD(P)-binding domain"/>
    <property type="match status" value="1"/>
</dbReference>
<evidence type="ECO:0000313" key="8">
    <source>
        <dbReference type="Proteomes" id="UP000076552"/>
    </source>
</evidence>
<proteinExistence type="inferred from homology"/>
<feature type="domain" description="FAD-binding" evidence="6">
    <location>
        <begin position="3"/>
        <end position="350"/>
    </location>
</feature>
<dbReference type="AlphaFoldDB" id="A0A166WUX9"/>
<keyword evidence="5" id="KW-0503">Monooxygenase</keyword>
<comment type="caution">
    <text evidence="7">The sequence shown here is derived from an EMBL/GenBank/DDBJ whole genome shotgun (WGS) entry which is preliminary data.</text>
</comment>
<name>A0A166WUX9_9PEZI</name>
<reference evidence="7 8" key="1">
    <citation type="submission" date="2015-06" db="EMBL/GenBank/DDBJ databases">
        <title>Survival trade-offs in plant roots during colonization by closely related pathogenic and mutualistic fungi.</title>
        <authorList>
            <person name="Hacquard S."/>
            <person name="Kracher B."/>
            <person name="Hiruma K."/>
            <person name="Weinman A."/>
            <person name="Muench P."/>
            <person name="Garrido Oter R."/>
            <person name="Ver Loren van Themaat E."/>
            <person name="Dallerey J.-F."/>
            <person name="Damm U."/>
            <person name="Henrissat B."/>
            <person name="Lespinet O."/>
            <person name="Thon M."/>
            <person name="Kemen E."/>
            <person name="McHardy A.C."/>
            <person name="Schulze-Lefert P."/>
            <person name="O'Connell R.J."/>
        </authorList>
    </citation>
    <scope>NUCLEOTIDE SEQUENCE [LARGE SCALE GENOMIC DNA]</scope>
    <source>
        <strain evidence="7 8">0861</strain>
    </source>
</reference>
<evidence type="ECO:0000259" key="6">
    <source>
        <dbReference type="Pfam" id="PF01494"/>
    </source>
</evidence>
<dbReference type="PRINTS" id="PR00420">
    <property type="entry name" value="RNGMNOXGNASE"/>
</dbReference>
<dbReference type="GO" id="GO:0004497">
    <property type="term" value="F:monooxygenase activity"/>
    <property type="evidence" value="ECO:0007669"/>
    <property type="project" value="UniProtKB-KW"/>
</dbReference>
<keyword evidence="3" id="KW-0274">FAD</keyword>
<evidence type="ECO:0000256" key="4">
    <source>
        <dbReference type="ARBA" id="ARBA00023002"/>
    </source>
</evidence>
<evidence type="ECO:0000313" key="7">
    <source>
        <dbReference type="EMBL" id="KZL76011.1"/>
    </source>
</evidence>
<keyword evidence="8" id="KW-1185">Reference proteome</keyword>